<dbReference type="GO" id="GO:0005783">
    <property type="term" value="C:endoplasmic reticulum"/>
    <property type="evidence" value="ECO:0007669"/>
    <property type="project" value="TreeGrafter"/>
</dbReference>
<evidence type="ECO:0000256" key="7">
    <source>
        <dbReference type="ARBA" id="ARBA00022898"/>
    </source>
</evidence>
<comment type="similarity">
    <text evidence="4">Belongs to the class-II pyridoxal-phosphate-dependent aminotransferase family.</text>
</comment>
<feature type="domain" description="Aminotransferase class I/classII large" evidence="11">
    <location>
        <begin position="86"/>
        <end position="398"/>
    </location>
</feature>
<evidence type="ECO:0000256" key="5">
    <source>
        <dbReference type="ARBA" id="ARBA00013220"/>
    </source>
</evidence>
<evidence type="ECO:0000256" key="10">
    <source>
        <dbReference type="ARBA" id="ARBA00023315"/>
    </source>
</evidence>
<evidence type="ECO:0000313" key="12">
    <source>
        <dbReference type="EMBL" id="KCZ82260.1"/>
    </source>
</evidence>
<dbReference type="GO" id="GO:0016020">
    <property type="term" value="C:membrane"/>
    <property type="evidence" value="ECO:0007669"/>
    <property type="project" value="GOC"/>
</dbReference>
<comment type="cofactor">
    <cofactor evidence="1">
        <name>pyridoxal 5'-phosphate</name>
        <dbReference type="ChEBI" id="CHEBI:597326"/>
    </cofactor>
</comment>
<evidence type="ECO:0000256" key="3">
    <source>
        <dbReference type="ARBA" id="ARBA00004991"/>
    </source>
</evidence>
<dbReference type="InterPro" id="IPR004839">
    <property type="entry name" value="Aminotransferase_I/II_large"/>
</dbReference>
<dbReference type="Pfam" id="PF00155">
    <property type="entry name" value="Aminotran_1_2"/>
    <property type="match status" value="1"/>
</dbReference>
<evidence type="ECO:0000256" key="1">
    <source>
        <dbReference type="ARBA" id="ARBA00001933"/>
    </source>
</evidence>
<dbReference type="InterPro" id="IPR050087">
    <property type="entry name" value="AON_synthase_class-II"/>
</dbReference>
<protein>
    <recommendedName>
        <fullName evidence="5">serine C-palmitoyltransferase</fullName>
        <ecNumber evidence="5">2.3.1.50</ecNumber>
    </recommendedName>
</protein>
<organism evidence="12 13">
    <name type="scientific">Anncaliia algerae PRA339</name>
    <dbReference type="NCBI Taxonomy" id="1288291"/>
    <lineage>
        <taxon>Eukaryota</taxon>
        <taxon>Fungi</taxon>
        <taxon>Fungi incertae sedis</taxon>
        <taxon>Microsporidia</taxon>
        <taxon>Tubulinosematoidea</taxon>
        <taxon>Tubulinosematidae</taxon>
        <taxon>Anncaliia</taxon>
    </lineage>
</organism>
<dbReference type="GO" id="GO:0030170">
    <property type="term" value="F:pyridoxal phosphate binding"/>
    <property type="evidence" value="ECO:0007669"/>
    <property type="project" value="InterPro"/>
</dbReference>
<dbReference type="GO" id="GO:0046513">
    <property type="term" value="P:ceramide biosynthetic process"/>
    <property type="evidence" value="ECO:0007669"/>
    <property type="project" value="TreeGrafter"/>
</dbReference>
<keyword evidence="10" id="KW-0012">Acyltransferase</keyword>
<keyword evidence="9" id="KW-0443">Lipid metabolism</keyword>
<dbReference type="EMBL" id="KK365131">
    <property type="protein sequence ID" value="KCZ82260.1"/>
    <property type="molecule type" value="Genomic_DNA"/>
</dbReference>
<reference evidence="13" key="1">
    <citation type="submission" date="2013-02" db="EMBL/GenBank/DDBJ databases">
        <authorList>
            <consortium name="The Broad Institute Genome Sequencing Platform"/>
            <person name="Cuomo C."/>
            <person name="Becnel J."/>
            <person name="Sanscrainte N."/>
            <person name="Walker B."/>
            <person name="Young S.K."/>
            <person name="Zeng Q."/>
            <person name="Gargeya S."/>
            <person name="Fitzgerald M."/>
            <person name="Haas B."/>
            <person name="Abouelleil A."/>
            <person name="Alvarado L."/>
            <person name="Arachchi H.M."/>
            <person name="Berlin A.M."/>
            <person name="Chapman S.B."/>
            <person name="Dewar J."/>
            <person name="Goldberg J."/>
            <person name="Griggs A."/>
            <person name="Gujja S."/>
            <person name="Hansen M."/>
            <person name="Howarth C."/>
            <person name="Imamovic A."/>
            <person name="Larimer J."/>
            <person name="McCowan C."/>
            <person name="Murphy C."/>
            <person name="Neiman D."/>
            <person name="Pearson M."/>
            <person name="Priest M."/>
            <person name="Roberts A."/>
            <person name="Saif S."/>
            <person name="Shea T."/>
            <person name="Sisk P."/>
            <person name="Sykes S."/>
            <person name="Wortman J."/>
            <person name="Nusbaum C."/>
            <person name="Birren B."/>
        </authorList>
    </citation>
    <scope>NUCLEOTIDE SEQUENCE [LARGE SCALE GENOMIC DNA]</scope>
    <source>
        <strain evidence="13">PRA339</strain>
    </source>
</reference>
<name>A0A059F4Y1_9MICR</name>
<dbReference type="GO" id="GO:0046512">
    <property type="term" value="P:sphingosine biosynthetic process"/>
    <property type="evidence" value="ECO:0007669"/>
    <property type="project" value="TreeGrafter"/>
</dbReference>
<dbReference type="AlphaFoldDB" id="A0A059F4Y1"/>
<gene>
    <name evidence="12" type="ORF">H312_00283</name>
</gene>
<dbReference type="InterPro" id="IPR015421">
    <property type="entry name" value="PyrdxlP-dep_Trfase_major"/>
</dbReference>
<keyword evidence="6" id="KW-0808">Transferase</keyword>
<accession>A0A059F4Y1</accession>
<dbReference type="Gene3D" id="3.40.640.10">
    <property type="entry name" value="Type I PLP-dependent aspartate aminotransferase-like (Major domain)"/>
    <property type="match status" value="1"/>
</dbReference>
<evidence type="ECO:0000256" key="8">
    <source>
        <dbReference type="ARBA" id="ARBA00022919"/>
    </source>
</evidence>
<dbReference type="Proteomes" id="UP000030655">
    <property type="component" value="Unassembled WGS sequence"/>
</dbReference>
<dbReference type="GO" id="GO:0004758">
    <property type="term" value="F:serine C-palmitoyltransferase activity"/>
    <property type="evidence" value="ECO:0007669"/>
    <property type="project" value="TreeGrafter"/>
</dbReference>
<keyword evidence="13" id="KW-1185">Reference proteome</keyword>
<dbReference type="InterPro" id="IPR015424">
    <property type="entry name" value="PyrdxlP-dep_Trfase"/>
</dbReference>
<keyword evidence="7" id="KW-0663">Pyridoxal phosphate</keyword>
<comment type="pathway">
    <text evidence="2">Lipid metabolism; sphingolipid metabolism.</text>
</comment>
<evidence type="ECO:0000256" key="2">
    <source>
        <dbReference type="ARBA" id="ARBA00004760"/>
    </source>
</evidence>
<dbReference type="OrthoDB" id="3168162at2759"/>
<keyword evidence="8" id="KW-0746">Sphingolipid metabolism</keyword>
<reference evidence="12 13" key="2">
    <citation type="submission" date="2014-03" db="EMBL/GenBank/DDBJ databases">
        <title>The Genome Sequence of Anncaliia algerae insect isolate PRA339.</title>
        <authorList>
            <consortium name="The Broad Institute Genome Sequencing Platform"/>
            <consortium name="The Broad Institute Genome Sequencing Center for Infectious Disease"/>
            <person name="Cuomo C."/>
            <person name="Becnel J."/>
            <person name="Sanscrainte N."/>
            <person name="Walker B."/>
            <person name="Young S.K."/>
            <person name="Zeng Q."/>
            <person name="Gargeya S."/>
            <person name="Fitzgerald M."/>
            <person name="Haas B."/>
            <person name="Abouelleil A."/>
            <person name="Alvarado L."/>
            <person name="Arachchi H.M."/>
            <person name="Berlin A.M."/>
            <person name="Chapman S.B."/>
            <person name="Dewar J."/>
            <person name="Goldberg J."/>
            <person name="Griggs A."/>
            <person name="Gujja S."/>
            <person name="Hansen M."/>
            <person name="Howarth C."/>
            <person name="Imamovic A."/>
            <person name="Larimer J."/>
            <person name="McCowan C."/>
            <person name="Murphy C."/>
            <person name="Neiman D."/>
            <person name="Pearson M."/>
            <person name="Priest M."/>
            <person name="Roberts A."/>
            <person name="Saif S."/>
            <person name="Shea T."/>
            <person name="Sisk P."/>
            <person name="Sykes S."/>
            <person name="Wortman J."/>
            <person name="Nusbaum C."/>
            <person name="Birren B."/>
        </authorList>
    </citation>
    <scope>NUCLEOTIDE SEQUENCE [LARGE SCALE GENOMIC DNA]</scope>
    <source>
        <strain evidence="12 13">PRA339</strain>
    </source>
</reference>
<dbReference type="EC" id="2.3.1.50" evidence="5"/>
<evidence type="ECO:0000256" key="9">
    <source>
        <dbReference type="ARBA" id="ARBA00023098"/>
    </source>
</evidence>
<evidence type="ECO:0000259" key="11">
    <source>
        <dbReference type="Pfam" id="PF00155"/>
    </source>
</evidence>
<dbReference type="HOGENOM" id="CLU_015846_0_1_1"/>
<evidence type="ECO:0000256" key="6">
    <source>
        <dbReference type="ARBA" id="ARBA00022679"/>
    </source>
</evidence>
<evidence type="ECO:0000256" key="4">
    <source>
        <dbReference type="ARBA" id="ARBA00008392"/>
    </source>
</evidence>
<sequence length="421" mass="48645">MKELILHYLPDILKIVIELLIIYLILKYGLTKNKEFKLTEYEVNKIIEDFEPEEIIELNFKEILTYEEKKYELADYDVFNLKNKHKNELKEIIKKYGIGTCGPRGFYGTLDLHLEIENKISSHYKRESAVLYPNAMTCISSVIGCFCKSSDVIFYHKDSNPSILRGIEITKSKSIEFNNLIDLQDKIKLHLSKNSNNFIILEGIYEMTGDILQLNEFIKIREQFKIRIILDESLSFPFLGENGIFSYYNADVNDVDIIIGSFAHYLCSNGGFVISDRTLAEYQRLASSSYCFSASLPAVLTKFNHLNLEEKFNSSKINELNQGFIGIFKHSALKIISQHSSPFILIGSKEEVSKQVNIKVIKYLRDELLNRGIRVGINEYPIYSIRIMFKVSSKKEELNEINECIKSINIPCFTESEEETT</sequence>
<evidence type="ECO:0000313" key="13">
    <source>
        <dbReference type="Proteomes" id="UP000030655"/>
    </source>
</evidence>
<dbReference type="STRING" id="1288291.A0A059F4Y1"/>
<dbReference type="VEuPathDB" id="MicrosporidiaDB:H312_00283"/>
<dbReference type="PANTHER" id="PTHR13693:SF2">
    <property type="entry name" value="SERINE PALMITOYLTRANSFERASE 1"/>
    <property type="match status" value="1"/>
</dbReference>
<dbReference type="PANTHER" id="PTHR13693">
    <property type="entry name" value="CLASS II AMINOTRANSFERASE/8-AMINO-7-OXONONANOATE SYNTHASE"/>
    <property type="match status" value="1"/>
</dbReference>
<proteinExistence type="inferred from homology"/>
<dbReference type="SUPFAM" id="SSF53383">
    <property type="entry name" value="PLP-dependent transferases"/>
    <property type="match status" value="1"/>
</dbReference>
<comment type="pathway">
    <text evidence="3">Sphingolipid metabolism.</text>
</comment>